<dbReference type="Pfam" id="PF17136">
    <property type="entry name" value="ribosomal_L24"/>
    <property type="match status" value="1"/>
</dbReference>
<dbReference type="InterPro" id="IPR041988">
    <property type="entry name" value="Ribosomal_uL24_KOW"/>
</dbReference>
<dbReference type="InterPro" id="IPR003256">
    <property type="entry name" value="Ribosomal_uL24"/>
</dbReference>
<proteinExistence type="inferred from homology"/>
<evidence type="ECO:0000256" key="5">
    <source>
        <dbReference type="HAMAP-Rule" id="MF_01326"/>
    </source>
</evidence>
<sequence>MNRIRKGDLVRVTRGSLKGKEGKIKEVIVSKSRALVEGVGKYKRYQKGKGTIEKERAIHVSNLALITNDKKKKAYKASFVIKEDGKKERVPRSSKSDKS</sequence>
<evidence type="ECO:0000313" key="7">
    <source>
        <dbReference type="EMBL" id="AHC39972.1"/>
    </source>
</evidence>
<dbReference type="InterPro" id="IPR005824">
    <property type="entry name" value="KOW"/>
</dbReference>
<keyword evidence="8" id="KW-1185">Reference proteome</keyword>
<organism evidence="7 8">
    <name type="scientific">Mycoplasma ovis str. Michigan</name>
    <dbReference type="NCBI Taxonomy" id="1415773"/>
    <lineage>
        <taxon>Bacteria</taxon>
        <taxon>Bacillati</taxon>
        <taxon>Mycoplasmatota</taxon>
        <taxon>Mollicutes</taxon>
        <taxon>Mycoplasmataceae</taxon>
        <taxon>Mycoplasma</taxon>
    </lineage>
</organism>
<evidence type="ECO:0000256" key="2">
    <source>
        <dbReference type="ARBA" id="ARBA00022980"/>
    </source>
</evidence>
<evidence type="ECO:0000313" key="8">
    <source>
        <dbReference type="Proteomes" id="UP000018745"/>
    </source>
</evidence>
<dbReference type="InterPro" id="IPR008991">
    <property type="entry name" value="Translation_prot_SH3-like_sf"/>
</dbReference>
<dbReference type="SUPFAM" id="SSF50104">
    <property type="entry name" value="Translation proteins SH3-like domain"/>
    <property type="match status" value="1"/>
</dbReference>
<evidence type="ECO:0000256" key="4">
    <source>
        <dbReference type="ARBA" id="ARBA00035206"/>
    </source>
</evidence>
<accession>A0ABM5P0P3</accession>
<gene>
    <name evidence="5" type="primary">rplX</name>
    <name evidence="7" type="ORF">OVS_02600</name>
</gene>
<dbReference type="GO" id="GO:0005840">
    <property type="term" value="C:ribosome"/>
    <property type="evidence" value="ECO:0007669"/>
    <property type="project" value="UniProtKB-KW"/>
</dbReference>
<keyword evidence="2 5" id="KW-0689">Ribosomal protein</keyword>
<dbReference type="CDD" id="cd06089">
    <property type="entry name" value="KOW_RPL26"/>
    <property type="match status" value="1"/>
</dbReference>
<keyword evidence="5" id="KW-0694">RNA-binding</keyword>
<evidence type="ECO:0000259" key="6">
    <source>
        <dbReference type="SMART" id="SM00739"/>
    </source>
</evidence>
<dbReference type="NCBIfam" id="TIGR01079">
    <property type="entry name" value="rplX_bact"/>
    <property type="match status" value="1"/>
</dbReference>
<reference evidence="7 8" key="1">
    <citation type="journal article" date="2014" name="Genome Announc.">
        <title>Complete Genome Sequence of Mycoplasma ovis Strain Michigan, a Hemoplasma of Sheep with Two Distinct 16S rRNA Genes.</title>
        <authorList>
            <person name="Deshuillers P.L."/>
            <person name="Santos A.P."/>
            <person name="do Nascimento N.C."/>
            <person name="Hampel J.A."/>
            <person name="Bergin I.L."/>
            <person name="Dyson M.C."/>
            <person name="Messick J.B."/>
        </authorList>
    </citation>
    <scope>NUCLEOTIDE SEQUENCE [LARGE SCALE GENOMIC DNA]</scope>
    <source>
        <strain evidence="7 8">Michigan</strain>
    </source>
</reference>
<name>A0ABM5P0P3_9MOLU</name>
<comment type="function">
    <text evidence="5">One of the proteins that surrounds the polypeptide exit tunnel on the outside of the subunit.</text>
</comment>
<protein>
    <recommendedName>
        <fullName evidence="4 5">Large ribosomal subunit protein uL24</fullName>
    </recommendedName>
</protein>
<evidence type="ECO:0000256" key="3">
    <source>
        <dbReference type="ARBA" id="ARBA00023274"/>
    </source>
</evidence>
<dbReference type="RefSeq" id="WP_024071292.1">
    <property type="nucleotide sequence ID" value="NC_023062.1"/>
</dbReference>
<dbReference type="InterPro" id="IPR014722">
    <property type="entry name" value="Rib_uL2_dom2"/>
</dbReference>
<evidence type="ECO:0000256" key="1">
    <source>
        <dbReference type="ARBA" id="ARBA00010618"/>
    </source>
</evidence>
<dbReference type="EMBL" id="CP006935">
    <property type="protein sequence ID" value="AHC39972.1"/>
    <property type="molecule type" value="Genomic_DNA"/>
</dbReference>
<dbReference type="InterPro" id="IPR057264">
    <property type="entry name" value="Ribosomal_uL24_C"/>
</dbReference>
<keyword evidence="3 5" id="KW-0687">Ribonucleoprotein</keyword>
<dbReference type="HAMAP" id="MF_01326_B">
    <property type="entry name" value="Ribosomal_uL24_B"/>
    <property type="match status" value="1"/>
</dbReference>
<dbReference type="Proteomes" id="UP000018745">
    <property type="component" value="Chromosome"/>
</dbReference>
<feature type="domain" description="KOW" evidence="6">
    <location>
        <begin position="3"/>
        <end position="30"/>
    </location>
</feature>
<comment type="similarity">
    <text evidence="1 5">Belongs to the universal ribosomal protein uL24 family.</text>
</comment>
<comment type="function">
    <text evidence="5">One of two assembly initiator proteins, it binds directly to the 5'-end of the 23S rRNA, where it nucleates assembly of the 50S subunit.</text>
</comment>
<keyword evidence="5" id="KW-0699">rRNA-binding</keyword>
<dbReference type="PANTHER" id="PTHR12903">
    <property type="entry name" value="MITOCHONDRIAL RIBOSOMAL PROTEIN L24"/>
    <property type="match status" value="1"/>
</dbReference>
<dbReference type="Gene3D" id="2.30.30.30">
    <property type="match status" value="1"/>
</dbReference>
<comment type="subunit">
    <text evidence="5">Part of the 50S ribosomal subunit.</text>
</comment>
<dbReference type="Pfam" id="PF00467">
    <property type="entry name" value="KOW"/>
    <property type="match status" value="1"/>
</dbReference>
<dbReference type="SMART" id="SM00739">
    <property type="entry name" value="KOW"/>
    <property type="match status" value="1"/>
</dbReference>